<keyword evidence="3" id="KW-1185">Reference proteome</keyword>
<dbReference type="PANTHER" id="PTHR43222:SF2">
    <property type="entry name" value="NUDIX HYDROLASE 23, CHLOROPLASTIC"/>
    <property type="match status" value="1"/>
</dbReference>
<dbReference type="Pfam" id="PF00293">
    <property type="entry name" value="NUDIX"/>
    <property type="match status" value="1"/>
</dbReference>
<dbReference type="EMBL" id="BMHY01000001">
    <property type="protein sequence ID" value="GGG54818.1"/>
    <property type="molecule type" value="Genomic_DNA"/>
</dbReference>
<dbReference type="RefSeq" id="WP_188887309.1">
    <property type="nucleotide sequence ID" value="NZ_BMHY01000001.1"/>
</dbReference>
<feature type="domain" description="Nudix hydrolase" evidence="1">
    <location>
        <begin position="1"/>
        <end position="136"/>
    </location>
</feature>
<dbReference type="InterPro" id="IPR000086">
    <property type="entry name" value="NUDIX_hydrolase_dom"/>
</dbReference>
<dbReference type="InterPro" id="IPR015797">
    <property type="entry name" value="NUDIX_hydrolase-like_dom_sf"/>
</dbReference>
<dbReference type="Proteomes" id="UP000600247">
    <property type="component" value="Unassembled WGS sequence"/>
</dbReference>
<proteinExistence type="predicted"/>
<gene>
    <name evidence="2" type="ORF">GCM10010918_04610</name>
</gene>
<organism evidence="2 3">
    <name type="scientific">Paenibacillus radicis</name>
    <name type="common">ex Gao et al. 2016</name>
    <dbReference type="NCBI Taxonomy" id="1737354"/>
    <lineage>
        <taxon>Bacteria</taxon>
        <taxon>Bacillati</taxon>
        <taxon>Bacillota</taxon>
        <taxon>Bacilli</taxon>
        <taxon>Bacillales</taxon>
        <taxon>Paenibacillaceae</taxon>
        <taxon>Paenibacillus</taxon>
    </lineage>
</organism>
<dbReference type="PROSITE" id="PS51462">
    <property type="entry name" value="NUDIX"/>
    <property type="match status" value="1"/>
</dbReference>
<protein>
    <submittedName>
        <fullName evidence="2">7,8-dihydro-8-oxoguanine triphosphatase</fullName>
    </submittedName>
</protein>
<sequence length="192" mass="22245">MLKYNLGLVRQGSRILLLNRERSSWMGRWNGVGGKLDKGESARSSMEREMAEETGIDAESFLSFHFKGMITWTSVRGTDFGGMYVYVAELPEDYRYETPCKTDEGILDWKEIAWIMHLDNQGVASNLPTCLLKLLEDERCYNHHSIFDNDDMVEQISTEIDPVIEYEEERRQVYLENYKLARLQSVTIKGAI</sequence>
<dbReference type="CDD" id="cd18886">
    <property type="entry name" value="NUDIX_MutT_Nudt1"/>
    <property type="match status" value="1"/>
</dbReference>
<dbReference type="PANTHER" id="PTHR43222">
    <property type="entry name" value="NUDIX HYDROLASE 23"/>
    <property type="match status" value="1"/>
</dbReference>
<comment type="caution">
    <text evidence="2">The sequence shown here is derived from an EMBL/GenBank/DDBJ whole genome shotgun (WGS) entry which is preliminary data.</text>
</comment>
<evidence type="ECO:0000313" key="3">
    <source>
        <dbReference type="Proteomes" id="UP000600247"/>
    </source>
</evidence>
<dbReference type="SUPFAM" id="SSF55811">
    <property type="entry name" value="Nudix"/>
    <property type="match status" value="1"/>
</dbReference>
<evidence type="ECO:0000259" key="1">
    <source>
        <dbReference type="PROSITE" id="PS51462"/>
    </source>
</evidence>
<evidence type="ECO:0000313" key="2">
    <source>
        <dbReference type="EMBL" id="GGG54818.1"/>
    </source>
</evidence>
<reference evidence="2 3" key="1">
    <citation type="journal article" date="2014" name="Int. J. Syst. Evol. Microbiol.">
        <title>Complete genome sequence of Corynebacterium casei LMG S-19264T (=DSM 44701T), isolated from a smear-ripened cheese.</title>
        <authorList>
            <consortium name="US DOE Joint Genome Institute (JGI-PGF)"/>
            <person name="Walter F."/>
            <person name="Albersmeier A."/>
            <person name="Kalinowski J."/>
            <person name="Ruckert C."/>
        </authorList>
    </citation>
    <scope>NUCLEOTIDE SEQUENCE [LARGE SCALE GENOMIC DNA]</scope>
    <source>
        <strain evidence="2 3">CGMCC 1.15286</strain>
    </source>
</reference>
<name>A0A917GQX8_9BACL</name>
<dbReference type="AlphaFoldDB" id="A0A917GQX8"/>
<accession>A0A917GQX8</accession>
<dbReference type="Gene3D" id="3.90.79.10">
    <property type="entry name" value="Nucleoside Triphosphate Pyrophosphohydrolase"/>
    <property type="match status" value="1"/>
</dbReference>